<evidence type="ECO:0000313" key="1">
    <source>
        <dbReference type="EMBL" id="KHJ96529.1"/>
    </source>
</evidence>
<dbReference type="AlphaFoldDB" id="A0A0B1TGZ2"/>
<dbReference type="EMBL" id="KN549645">
    <property type="protein sequence ID" value="KHJ96529.1"/>
    <property type="molecule type" value="Genomic_DNA"/>
</dbReference>
<dbReference type="OrthoDB" id="5839216at2759"/>
<gene>
    <name evidence="1" type="ORF">OESDEN_03511</name>
</gene>
<protein>
    <submittedName>
        <fullName evidence="1">Uncharacterized protein</fullName>
    </submittedName>
</protein>
<accession>A0A0B1TGZ2</accession>
<name>A0A0B1TGZ2_OESDE</name>
<reference evidence="1 2" key="1">
    <citation type="submission" date="2014-03" db="EMBL/GenBank/DDBJ databases">
        <title>Draft genome of the hookworm Oesophagostomum dentatum.</title>
        <authorList>
            <person name="Mitreva M."/>
        </authorList>
    </citation>
    <scope>NUCLEOTIDE SEQUENCE [LARGE SCALE GENOMIC DNA]</scope>
    <source>
        <strain evidence="1 2">OD-Hann</strain>
    </source>
</reference>
<keyword evidence="2" id="KW-1185">Reference proteome</keyword>
<proteinExistence type="predicted"/>
<sequence>MPRNDSCICQSGMEYTYTGSLMDVIGSFYCMNNADLCIEDLFGRQWRPAQSSNLITLVPSVNCLDGNSNCGVFLLFVASRPSSGNDLVSSTAEGMRYLDMTRDGNFVPFSEHVYVPIRGFSCDMCREQLCRPQ</sequence>
<evidence type="ECO:0000313" key="2">
    <source>
        <dbReference type="Proteomes" id="UP000053660"/>
    </source>
</evidence>
<organism evidence="1 2">
    <name type="scientific">Oesophagostomum dentatum</name>
    <name type="common">Nodular worm</name>
    <dbReference type="NCBI Taxonomy" id="61180"/>
    <lineage>
        <taxon>Eukaryota</taxon>
        <taxon>Metazoa</taxon>
        <taxon>Ecdysozoa</taxon>
        <taxon>Nematoda</taxon>
        <taxon>Chromadorea</taxon>
        <taxon>Rhabditida</taxon>
        <taxon>Rhabditina</taxon>
        <taxon>Rhabditomorpha</taxon>
        <taxon>Strongyloidea</taxon>
        <taxon>Strongylidae</taxon>
        <taxon>Oesophagostomum</taxon>
    </lineage>
</organism>
<dbReference type="Proteomes" id="UP000053660">
    <property type="component" value="Unassembled WGS sequence"/>
</dbReference>